<dbReference type="InterPro" id="IPR050679">
    <property type="entry name" value="Bact_HTH_transcr_reg"/>
</dbReference>
<dbReference type="PRINTS" id="PR00035">
    <property type="entry name" value="HTHGNTR"/>
</dbReference>
<dbReference type="PANTHER" id="PTHR44846:SF17">
    <property type="entry name" value="GNTR-FAMILY TRANSCRIPTIONAL REGULATOR"/>
    <property type="match status" value="1"/>
</dbReference>
<dbReference type="InterPro" id="IPR036390">
    <property type="entry name" value="WH_DNA-bd_sf"/>
</dbReference>
<evidence type="ECO:0000256" key="2">
    <source>
        <dbReference type="ARBA" id="ARBA00023125"/>
    </source>
</evidence>
<evidence type="ECO:0000259" key="4">
    <source>
        <dbReference type="PROSITE" id="PS50949"/>
    </source>
</evidence>
<reference evidence="6" key="1">
    <citation type="journal article" date="2019" name="Int. J. Syst. Evol. Microbiol.">
        <title>The Global Catalogue of Microorganisms (GCM) 10K type strain sequencing project: providing services to taxonomists for standard genome sequencing and annotation.</title>
        <authorList>
            <consortium name="The Broad Institute Genomics Platform"/>
            <consortium name="The Broad Institute Genome Sequencing Center for Infectious Disease"/>
            <person name="Wu L."/>
            <person name="Ma J."/>
        </authorList>
    </citation>
    <scope>NUCLEOTIDE SEQUENCE [LARGE SCALE GENOMIC DNA]</scope>
    <source>
        <strain evidence="6">CCUG 56401</strain>
    </source>
</reference>
<dbReference type="InterPro" id="IPR028978">
    <property type="entry name" value="Chorismate_lyase_/UTRA_dom_sf"/>
</dbReference>
<dbReference type="PANTHER" id="PTHR44846">
    <property type="entry name" value="MANNOSYL-D-GLYCERATE TRANSPORT/METABOLISM SYSTEM REPRESSOR MNGR-RELATED"/>
    <property type="match status" value="1"/>
</dbReference>
<dbReference type="CDD" id="cd07377">
    <property type="entry name" value="WHTH_GntR"/>
    <property type="match status" value="1"/>
</dbReference>
<protein>
    <submittedName>
        <fullName evidence="5">GntR family transcriptional regulator</fullName>
    </submittedName>
</protein>
<dbReference type="Pfam" id="PF00392">
    <property type="entry name" value="GntR"/>
    <property type="match status" value="1"/>
</dbReference>
<feature type="domain" description="HTH gntR-type" evidence="4">
    <location>
        <begin position="9"/>
        <end position="77"/>
    </location>
</feature>
<evidence type="ECO:0000313" key="5">
    <source>
        <dbReference type="EMBL" id="MFD0920031.1"/>
    </source>
</evidence>
<organism evidence="5 6">
    <name type="scientific">Saccharopolyspora rosea</name>
    <dbReference type="NCBI Taxonomy" id="524884"/>
    <lineage>
        <taxon>Bacteria</taxon>
        <taxon>Bacillati</taxon>
        <taxon>Actinomycetota</taxon>
        <taxon>Actinomycetes</taxon>
        <taxon>Pseudonocardiales</taxon>
        <taxon>Pseudonocardiaceae</taxon>
        <taxon>Saccharopolyspora</taxon>
    </lineage>
</organism>
<keyword evidence="6" id="KW-1185">Reference proteome</keyword>
<dbReference type="SMART" id="SM00345">
    <property type="entry name" value="HTH_GNTR"/>
    <property type="match status" value="1"/>
</dbReference>
<dbReference type="Proteomes" id="UP001597018">
    <property type="component" value="Unassembled WGS sequence"/>
</dbReference>
<keyword evidence="2" id="KW-0238">DNA-binding</keyword>
<name>A0ABW3FNE5_9PSEU</name>
<keyword evidence="3" id="KW-0804">Transcription</keyword>
<comment type="caution">
    <text evidence="5">The sequence shown here is derived from an EMBL/GenBank/DDBJ whole genome shotgun (WGS) entry which is preliminary data.</text>
</comment>
<dbReference type="InterPro" id="IPR011663">
    <property type="entry name" value="UTRA"/>
</dbReference>
<dbReference type="SUPFAM" id="SSF64288">
    <property type="entry name" value="Chorismate lyase-like"/>
    <property type="match status" value="1"/>
</dbReference>
<dbReference type="Gene3D" id="3.40.1410.10">
    <property type="entry name" value="Chorismate lyase-like"/>
    <property type="match status" value="1"/>
</dbReference>
<dbReference type="PROSITE" id="PS50949">
    <property type="entry name" value="HTH_GNTR"/>
    <property type="match status" value="1"/>
</dbReference>
<accession>A0ABW3FNE5</accession>
<dbReference type="Pfam" id="PF07702">
    <property type="entry name" value="UTRA"/>
    <property type="match status" value="1"/>
</dbReference>
<dbReference type="RefSeq" id="WP_345600578.1">
    <property type="nucleotide sequence ID" value="NZ_BAABLT010000008.1"/>
</dbReference>
<dbReference type="EMBL" id="JBHTIW010000005">
    <property type="protein sequence ID" value="MFD0920031.1"/>
    <property type="molecule type" value="Genomic_DNA"/>
</dbReference>
<dbReference type="SMART" id="SM00866">
    <property type="entry name" value="UTRA"/>
    <property type="match status" value="1"/>
</dbReference>
<evidence type="ECO:0000256" key="1">
    <source>
        <dbReference type="ARBA" id="ARBA00023015"/>
    </source>
</evidence>
<evidence type="ECO:0000256" key="3">
    <source>
        <dbReference type="ARBA" id="ARBA00023163"/>
    </source>
</evidence>
<proteinExistence type="predicted"/>
<keyword evidence="1" id="KW-0805">Transcription regulation</keyword>
<sequence>MNRSAQVPFGKRDRLVDDLARQIRTGRLAHGDQLPGEHELAVRYQVSRGTVRSALAELQRRELVATRSGVGSFVTLDGVRLDQSVGWATAMARSGFDIRTELLGIERTTDPELTDRFGVAEFVAVRRLRRDRADVPVSYEVALVPATGELADLPERGLVRDSLTATLAAADLHPAGGEQWIGTEALTAETAALLERREGELCLHATRTSTDTRGGLVEHVVSLLDPARFRFHLTFGER</sequence>
<dbReference type="InterPro" id="IPR036388">
    <property type="entry name" value="WH-like_DNA-bd_sf"/>
</dbReference>
<dbReference type="SUPFAM" id="SSF46785">
    <property type="entry name" value="Winged helix' DNA-binding domain"/>
    <property type="match status" value="1"/>
</dbReference>
<evidence type="ECO:0000313" key="6">
    <source>
        <dbReference type="Proteomes" id="UP001597018"/>
    </source>
</evidence>
<dbReference type="Gene3D" id="1.10.10.10">
    <property type="entry name" value="Winged helix-like DNA-binding domain superfamily/Winged helix DNA-binding domain"/>
    <property type="match status" value="1"/>
</dbReference>
<dbReference type="InterPro" id="IPR000524">
    <property type="entry name" value="Tscrpt_reg_HTH_GntR"/>
</dbReference>
<gene>
    <name evidence="5" type="ORF">ACFQ16_09785</name>
</gene>